<keyword evidence="3" id="KW-1185">Reference proteome</keyword>
<evidence type="ECO:0000313" key="2">
    <source>
        <dbReference type="EMBL" id="MCF2651648.1"/>
    </source>
</evidence>
<dbReference type="Pfam" id="PF21778">
    <property type="entry name" value="DUF6873"/>
    <property type="match status" value="1"/>
</dbReference>
<dbReference type="Proteomes" id="UP001299220">
    <property type="component" value="Unassembled WGS sequence"/>
</dbReference>
<gene>
    <name evidence="2" type="ORF">JQM67_03440</name>
</gene>
<name>A0ABS9CL24_9FIRM</name>
<evidence type="ECO:0000313" key="3">
    <source>
        <dbReference type="Proteomes" id="UP001299220"/>
    </source>
</evidence>
<dbReference type="RefSeq" id="WP_235322659.1">
    <property type="nucleotide sequence ID" value="NZ_JAFBIT010000001.1"/>
</dbReference>
<protein>
    <recommendedName>
        <fullName evidence="1">DUF6873 domain-containing protein</fullName>
    </recommendedName>
</protein>
<dbReference type="EMBL" id="JAFBIT010000001">
    <property type="protein sequence ID" value="MCF2651648.1"/>
    <property type="molecule type" value="Genomic_DNA"/>
</dbReference>
<organism evidence="2 3">
    <name type="scientific">Anaeromassilibacillus senegalensis</name>
    <dbReference type="NCBI Taxonomy" id="1673717"/>
    <lineage>
        <taxon>Bacteria</taxon>
        <taxon>Bacillati</taxon>
        <taxon>Bacillota</taxon>
        <taxon>Clostridia</taxon>
        <taxon>Eubacteriales</taxon>
        <taxon>Acutalibacteraceae</taxon>
        <taxon>Anaeromassilibacillus</taxon>
    </lineage>
</organism>
<dbReference type="InterPro" id="IPR049238">
    <property type="entry name" value="DUF6873"/>
</dbReference>
<comment type="caution">
    <text evidence="2">The sequence shown here is derived from an EMBL/GenBank/DDBJ whole genome shotgun (WGS) entry which is preliminary data.</text>
</comment>
<feature type="domain" description="DUF6873" evidence="1">
    <location>
        <begin position="26"/>
        <end position="247"/>
    </location>
</feature>
<proteinExistence type="predicted"/>
<reference evidence="2 3" key="1">
    <citation type="submission" date="2020-12" db="EMBL/GenBank/DDBJ databases">
        <title>Whole genome sequences of gut porcine anaerobes.</title>
        <authorList>
            <person name="Kubasova T."/>
            <person name="Jahodarova E."/>
            <person name="Rychlik I."/>
        </authorList>
    </citation>
    <scope>NUCLEOTIDE SEQUENCE [LARGE SCALE GENOMIC DNA]</scope>
    <source>
        <strain evidence="2 3">An867</strain>
    </source>
</reference>
<sequence>MCVKEEFVAQPNLPRGKVTLAAVSDVYSEIPAALEKQGVACVTTVPDPRLPSPIASHADMQMFHLHGNRTFVLKGEQALKKQLEGVGFAVAETSMEPTGKYPGDVLCNALQLSDKLLANLGSMDPLIYTYVESLGLRTIHVNQGYTRCAAAVVNDHAIITMDIGIQTAAQFLGMDALLINEHGILLDGYDYGFIGGCCGLVDKDVLAFTGALDSLRCAPQIHAFLEKHHVKPVELTRNQMVDIGGILPLKERAEA</sequence>
<evidence type="ECO:0000259" key="1">
    <source>
        <dbReference type="Pfam" id="PF21778"/>
    </source>
</evidence>
<accession>A0ABS9CL24</accession>